<dbReference type="PATRIC" id="fig|1423750.3.peg.1698"/>
<evidence type="ECO:0008006" key="3">
    <source>
        <dbReference type="Google" id="ProtNLM"/>
    </source>
</evidence>
<dbReference type="Proteomes" id="UP000051451">
    <property type="component" value="Unassembled WGS sequence"/>
</dbReference>
<accession>A0A0R1VWP3</accession>
<dbReference type="Pfam" id="PF11217">
    <property type="entry name" value="DUF3013"/>
    <property type="match status" value="1"/>
</dbReference>
<dbReference type="InterPro" id="IPR021380">
    <property type="entry name" value="DUF3013"/>
</dbReference>
<sequence length="163" mass="18905">MAWLKQTLPDFLAKGIEQLDFDGDVQLTWNENKRTFNLELTFFAQNNLHDAIFDLTGVESDEPIVTFVDAILIYDRTSFDPAQITNDYLVCLPFAGKEGWSLAMGRAFFRYLQIVLDNGESDLLDFLNDQEVAVFELEWSPSEFEEILQHYKHESTQRLTIPE</sequence>
<dbReference type="Gene3D" id="3.40.50.11250">
    <property type="entry name" value="Protein of unknown function DUF3013"/>
    <property type="match status" value="1"/>
</dbReference>
<gene>
    <name evidence="1" type="ORF">FC89_GL001654</name>
</gene>
<dbReference type="AlphaFoldDB" id="A0A0R1VWP3"/>
<evidence type="ECO:0000313" key="2">
    <source>
        <dbReference type="Proteomes" id="UP000051451"/>
    </source>
</evidence>
<name>A0A0R1VWP3_9LACO</name>
<dbReference type="STRING" id="1423750.FC89_GL001654"/>
<comment type="caution">
    <text evidence="1">The sequence shown here is derived from an EMBL/GenBank/DDBJ whole genome shotgun (WGS) entry which is preliminary data.</text>
</comment>
<evidence type="ECO:0000313" key="1">
    <source>
        <dbReference type="EMBL" id="KRM08315.1"/>
    </source>
</evidence>
<proteinExistence type="predicted"/>
<reference evidence="1 2" key="1">
    <citation type="journal article" date="2015" name="Genome Announc.">
        <title>Expanding the biotechnology potential of lactobacilli through comparative genomics of 213 strains and associated genera.</title>
        <authorList>
            <person name="Sun Z."/>
            <person name="Harris H.M."/>
            <person name="McCann A."/>
            <person name="Guo C."/>
            <person name="Argimon S."/>
            <person name="Zhang W."/>
            <person name="Yang X."/>
            <person name="Jeffery I.B."/>
            <person name="Cooney J.C."/>
            <person name="Kagawa T.F."/>
            <person name="Liu W."/>
            <person name="Song Y."/>
            <person name="Salvetti E."/>
            <person name="Wrobel A."/>
            <person name="Rasinkangas P."/>
            <person name="Parkhill J."/>
            <person name="Rea M.C."/>
            <person name="O'Sullivan O."/>
            <person name="Ritari J."/>
            <person name="Douillard F.P."/>
            <person name="Paul Ross R."/>
            <person name="Yang R."/>
            <person name="Briner A.E."/>
            <person name="Felis G.E."/>
            <person name="de Vos W.M."/>
            <person name="Barrangou R."/>
            <person name="Klaenhammer T.R."/>
            <person name="Caufield P.W."/>
            <person name="Cui Y."/>
            <person name="Zhang H."/>
            <person name="O'Toole P.W."/>
        </authorList>
    </citation>
    <scope>NUCLEOTIDE SEQUENCE [LARGE SCALE GENOMIC DNA]</scope>
    <source>
        <strain evidence="1 2">DSM 18630</strain>
    </source>
</reference>
<organism evidence="1 2">
    <name type="scientific">Liquorilactobacillus ghanensis DSM 18630</name>
    <dbReference type="NCBI Taxonomy" id="1423750"/>
    <lineage>
        <taxon>Bacteria</taxon>
        <taxon>Bacillati</taxon>
        <taxon>Bacillota</taxon>
        <taxon>Bacilli</taxon>
        <taxon>Lactobacillales</taxon>
        <taxon>Lactobacillaceae</taxon>
        <taxon>Liquorilactobacillus</taxon>
    </lineage>
</organism>
<dbReference type="EMBL" id="AZGB01000001">
    <property type="protein sequence ID" value="KRM08315.1"/>
    <property type="molecule type" value="Genomic_DNA"/>
</dbReference>
<protein>
    <recommendedName>
        <fullName evidence="3">DUF3013 family protein</fullName>
    </recommendedName>
</protein>
<keyword evidence="2" id="KW-1185">Reference proteome</keyword>